<evidence type="ECO:0000256" key="1">
    <source>
        <dbReference type="SAM" id="MobiDB-lite"/>
    </source>
</evidence>
<feature type="region of interest" description="Disordered" evidence="1">
    <location>
        <begin position="19"/>
        <end position="44"/>
    </location>
</feature>
<evidence type="ECO:0000313" key="4">
    <source>
        <dbReference type="Proteomes" id="UP000838763"/>
    </source>
</evidence>
<dbReference type="SUPFAM" id="SSF50974">
    <property type="entry name" value="Nitrous oxide reductase, N-terminal domain"/>
    <property type="match status" value="1"/>
</dbReference>
<dbReference type="Gene3D" id="2.130.10.10">
    <property type="entry name" value="YVTN repeat-like/Quinoprotein amine dehydrogenase"/>
    <property type="match status" value="1"/>
</dbReference>
<dbReference type="InterPro" id="IPR015943">
    <property type="entry name" value="WD40/YVTN_repeat-like_dom_sf"/>
</dbReference>
<evidence type="ECO:0000256" key="2">
    <source>
        <dbReference type="SAM" id="SignalP"/>
    </source>
</evidence>
<dbReference type="InterPro" id="IPR019405">
    <property type="entry name" value="Lactonase_7-beta_prop"/>
</dbReference>
<feature type="compositionally biased region" description="Polar residues" evidence="1">
    <location>
        <begin position="144"/>
        <end position="160"/>
    </location>
</feature>
<organism evidence="3 4">
    <name type="scientific">Parascedosporium putredinis</name>
    <dbReference type="NCBI Taxonomy" id="1442378"/>
    <lineage>
        <taxon>Eukaryota</taxon>
        <taxon>Fungi</taxon>
        <taxon>Dikarya</taxon>
        <taxon>Ascomycota</taxon>
        <taxon>Pezizomycotina</taxon>
        <taxon>Sordariomycetes</taxon>
        <taxon>Hypocreomycetidae</taxon>
        <taxon>Microascales</taxon>
        <taxon>Microascaceae</taxon>
        <taxon>Parascedosporium</taxon>
    </lineage>
</organism>
<dbReference type="EMBL" id="CALLCH030000019">
    <property type="protein sequence ID" value="CAI4218996.1"/>
    <property type="molecule type" value="Genomic_DNA"/>
</dbReference>
<dbReference type="InterPro" id="IPR011045">
    <property type="entry name" value="N2O_reductase_N"/>
</dbReference>
<proteinExistence type="predicted"/>
<keyword evidence="2" id="KW-0732">Signal</keyword>
<evidence type="ECO:0000313" key="3">
    <source>
        <dbReference type="EMBL" id="CAI4218996.1"/>
    </source>
</evidence>
<gene>
    <name evidence="3" type="ORF">PPNO1_LOCUS8567</name>
</gene>
<reference evidence="3" key="1">
    <citation type="submission" date="2022-11" db="EMBL/GenBank/DDBJ databases">
        <authorList>
            <person name="Scott C."/>
            <person name="Bruce N."/>
        </authorList>
    </citation>
    <scope>NUCLEOTIDE SEQUENCE</scope>
</reference>
<name>A0A9P1MEI7_9PEZI</name>
<feature type="chain" id="PRO_5040450486" evidence="2">
    <location>
        <begin position="17"/>
        <end position="246"/>
    </location>
</feature>
<feature type="signal peptide" evidence="2">
    <location>
        <begin position="1"/>
        <end position="16"/>
    </location>
</feature>
<accession>A0A9P1MEI7</accession>
<dbReference type="AlphaFoldDB" id="A0A9P1MEI7"/>
<protein>
    <submittedName>
        <fullName evidence="3">Uncharacterized protein</fullName>
    </submittedName>
</protein>
<dbReference type="OrthoDB" id="9972196at2759"/>
<keyword evidence="4" id="KW-1185">Reference proteome</keyword>
<sequence length="246" mass="25552">MRFASLLLNAALAAAAAPLSRRGSRQAPGPRRAHQAAPRVAANATEAGTNPSWLAFREPNLLYAVDEFNAVTKLFVIDRDSNTIQLVQNAAGSAGVVHLEFNLDKTRMVGSSFGTGVIDIWDITDGTLRLFKQIVSNDPLGPNANRQEAPTLTSPESISSGGSVPRMFSLSADENLLFSTNQNSGLGLVALARNGNTAAQGGAVAAAADFSAAVEAAGTLVSSPIAALDVNIFGDANFGPQFAMQI</sequence>
<dbReference type="Pfam" id="PF10282">
    <property type="entry name" value="Lactonase"/>
    <property type="match status" value="1"/>
</dbReference>
<dbReference type="Proteomes" id="UP000838763">
    <property type="component" value="Unassembled WGS sequence"/>
</dbReference>
<comment type="caution">
    <text evidence="3">The sequence shown here is derived from an EMBL/GenBank/DDBJ whole genome shotgun (WGS) entry which is preliminary data.</text>
</comment>
<feature type="region of interest" description="Disordered" evidence="1">
    <location>
        <begin position="139"/>
        <end position="160"/>
    </location>
</feature>